<dbReference type="AlphaFoldDB" id="A0A917CXU3"/>
<comment type="caution">
    <text evidence="5">The sequence shown here is derived from an EMBL/GenBank/DDBJ whole genome shotgun (WGS) entry which is preliminary data.</text>
</comment>
<dbReference type="GO" id="GO:0003700">
    <property type="term" value="F:DNA-binding transcription factor activity"/>
    <property type="evidence" value="ECO:0007669"/>
    <property type="project" value="InterPro"/>
</dbReference>
<dbReference type="PANTHER" id="PTHR43280:SF28">
    <property type="entry name" value="HTH-TYPE TRANSCRIPTIONAL ACTIVATOR RHAS"/>
    <property type="match status" value="1"/>
</dbReference>
<dbReference type="Pfam" id="PF12833">
    <property type="entry name" value="HTH_18"/>
    <property type="match status" value="1"/>
</dbReference>
<evidence type="ECO:0000259" key="4">
    <source>
        <dbReference type="PROSITE" id="PS01124"/>
    </source>
</evidence>
<dbReference type="PANTHER" id="PTHR43280">
    <property type="entry name" value="ARAC-FAMILY TRANSCRIPTIONAL REGULATOR"/>
    <property type="match status" value="1"/>
</dbReference>
<evidence type="ECO:0000256" key="3">
    <source>
        <dbReference type="ARBA" id="ARBA00023163"/>
    </source>
</evidence>
<dbReference type="SUPFAM" id="SSF46689">
    <property type="entry name" value="Homeodomain-like"/>
    <property type="match status" value="2"/>
</dbReference>
<dbReference type="InterPro" id="IPR018060">
    <property type="entry name" value="HTH_AraC"/>
</dbReference>
<evidence type="ECO:0000256" key="2">
    <source>
        <dbReference type="ARBA" id="ARBA00023125"/>
    </source>
</evidence>
<reference evidence="5" key="1">
    <citation type="journal article" date="2014" name="Int. J. Syst. Evol. Microbiol.">
        <title>Complete genome sequence of Corynebacterium casei LMG S-19264T (=DSM 44701T), isolated from a smear-ripened cheese.</title>
        <authorList>
            <consortium name="US DOE Joint Genome Institute (JGI-PGF)"/>
            <person name="Walter F."/>
            <person name="Albersmeier A."/>
            <person name="Kalinowski J."/>
            <person name="Ruckert C."/>
        </authorList>
    </citation>
    <scope>NUCLEOTIDE SEQUENCE</scope>
    <source>
        <strain evidence="5">CGMCC 1.12987</strain>
    </source>
</reference>
<dbReference type="SUPFAM" id="SSF51215">
    <property type="entry name" value="Regulatory protein AraC"/>
    <property type="match status" value="1"/>
</dbReference>
<dbReference type="PROSITE" id="PS00041">
    <property type="entry name" value="HTH_ARAC_FAMILY_1"/>
    <property type="match status" value="1"/>
</dbReference>
<reference evidence="5" key="2">
    <citation type="submission" date="2020-09" db="EMBL/GenBank/DDBJ databases">
        <authorList>
            <person name="Sun Q."/>
            <person name="Zhou Y."/>
        </authorList>
    </citation>
    <scope>NUCLEOTIDE SEQUENCE</scope>
    <source>
        <strain evidence="5">CGMCC 1.12987</strain>
    </source>
</reference>
<dbReference type="PROSITE" id="PS01124">
    <property type="entry name" value="HTH_ARAC_FAMILY_2"/>
    <property type="match status" value="1"/>
</dbReference>
<dbReference type="Gene3D" id="1.10.10.60">
    <property type="entry name" value="Homeodomain-like"/>
    <property type="match status" value="2"/>
</dbReference>
<name>A0A917CXU3_9BACL</name>
<dbReference type="GO" id="GO:0043565">
    <property type="term" value="F:sequence-specific DNA binding"/>
    <property type="evidence" value="ECO:0007669"/>
    <property type="project" value="InterPro"/>
</dbReference>
<dbReference type="InterPro" id="IPR009057">
    <property type="entry name" value="Homeodomain-like_sf"/>
</dbReference>
<keyword evidence="1" id="KW-0805">Transcription regulation</keyword>
<evidence type="ECO:0000313" key="6">
    <source>
        <dbReference type="Proteomes" id="UP000644756"/>
    </source>
</evidence>
<gene>
    <name evidence="5" type="ORF">GCM10010916_18670</name>
</gene>
<dbReference type="EMBL" id="BMGR01000005">
    <property type="protein sequence ID" value="GGG01776.1"/>
    <property type="molecule type" value="Genomic_DNA"/>
</dbReference>
<keyword evidence="3" id="KW-0804">Transcription</keyword>
<dbReference type="InterPro" id="IPR018062">
    <property type="entry name" value="HTH_AraC-typ_CS"/>
</dbReference>
<keyword evidence="6" id="KW-1185">Reference proteome</keyword>
<keyword evidence="2" id="KW-0238">DNA-binding</keyword>
<organism evidence="5 6">
    <name type="scientific">Paenibacillus abyssi</name>
    <dbReference type="NCBI Taxonomy" id="1340531"/>
    <lineage>
        <taxon>Bacteria</taxon>
        <taxon>Bacillati</taxon>
        <taxon>Bacillota</taxon>
        <taxon>Bacilli</taxon>
        <taxon>Bacillales</taxon>
        <taxon>Paenibacillaceae</taxon>
        <taxon>Paenibacillus</taxon>
    </lineage>
</organism>
<dbReference type="Proteomes" id="UP000644756">
    <property type="component" value="Unassembled WGS sequence"/>
</dbReference>
<protein>
    <recommendedName>
        <fullName evidence="4">HTH araC/xylS-type domain-containing protein</fullName>
    </recommendedName>
</protein>
<evidence type="ECO:0000313" key="5">
    <source>
        <dbReference type="EMBL" id="GGG01776.1"/>
    </source>
</evidence>
<accession>A0A917CXU3</accession>
<feature type="domain" description="HTH araC/xylS-type" evidence="4">
    <location>
        <begin position="168"/>
        <end position="266"/>
    </location>
</feature>
<dbReference type="InterPro" id="IPR037923">
    <property type="entry name" value="HTH-like"/>
</dbReference>
<proteinExistence type="predicted"/>
<sequence length="274" mass="30813">MQGIPDIIQNPKFLAAYELIGGASWKNPLSDGNDTYIFFVQNGRGECLYNDMIISITGGEIIILPTGARFEIKSSTQSPISGTLISFAGLSISGLPDGFLAAPNKHPVIQLDRDFSSANRFFSDIYNEFQFKTYGSEEMIQSLLNALIVLILRKLYDIFPDTSSSITTDVKKYIEENYDQDLTLSDLASVVFVSPYHLAHVYKEEMGISPIQYLIRFRIEEAKRLLKHSNLTIREIASKIGYPNGIYFNLIFKKMTGMPPGKFRKSGDCEVSMR</sequence>
<dbReference type="RefSeq" id="WP_188530789.1">
    <property type="nucleotide sequence ID" value="NZ_BMGR01000005.1"/>
</dbReference>
<evidence type="ECO:0000256" key="1">
    <source>
        <dbReference type="ARBA" id="ARBA00023015"/>
    </source>
</evidence>
<dbReference type="SMART" id="SM00342">
    <property type="entry name" value="HTH_ARAC"/>
    <property type="match status" value="1"/>
</dbReference>